<evidence type="ECO:0000256" key="3">
    <source>
        <dbReference type="ARBA" id="ARBA00022692"/>
    </source>
</evidence>
<sequence length="288" mass="30405">MSSSILILALTAGMVGAINPCGFSLLPAYVGSFVAGDEVDSPLERRLRRAVWSAVSVTIGFVLVFVVLGVLLRSLADQIRGQLPWVTMVIGGVLVLAGITVMTGRRLPMPSFTLRAASGSGAMAMVSYGIVYALASLSCTIGPFLAITTVALDRSLAGGLLAFVAYGLGMGTIILAIAASAALARPKPGHRLRRFSQYASRVGGALMVLSGFYAIWYARWELAVYSGDLSTDAVIDTGERWRINVITFIESVGAVRLGMIVLVAVTTITAVGQITSDRRVTQKTDDNQ</sequence>
<dbReference type="EMBL" id="CANL01000015">
    <property type="protein sequence ID" value="CCM63452.1"/>
    <property type="molecule type" value="Genomic_DNA"/>
</dbReference>
<keyword evidence="9" id="KW-1185">Reference proteome</keyword>
<protein>
    <submittedName>
        <fullName evidence="8">Putative Cytochrome c biogenesis protein transmembrane region</fullName>
    </submittedName>
</protein>
<dbReference type="AlphaFoldDB" id="R4Z4G6"/>
<dbReference type="PANTHER" id="PTHR31272">
    <property type="entry name" value="CYTOCHROME C-TYPE BIOGENESIS PROTEIN HI_1454-RELATED"/>
    <property type="match status" value="1"/>
</dbReference>
<gene>
    <name evidence="8" type="ORF">BN381_220026</name>
</gene>
<evidence type="ECO:0000256" key="4">
    <source>
        <dbReference type="ARBA" id="ARBA00022989"/>
    </source>
</evidence>
<keyword evidence="3 6" id="KW-0812">Transmembrane</keyword>
<comment type="caution">
    <text evidence="8">The sequence shown here is derived from an EMBL/GenBank/DDBJ whole genome shotgun (WGS) entry which is preliminary data.</text>
</comment>
<dbReference type="Pfam" id="PF02683">
    <property type="entry name" value="DsbD_TM"/>
    <property type="match status" value="1"/>
</dbReference>
<accession>R4Z4G6</accession>
<comment type="subcellular location">
    <subcellularLocation>
        <location evidence="1">Membrane</location>
        <topology evidence="1">Multi-pass membrane protein</topology>
    </subcellularLocation>
</comment>
<dbReference type="STRING" id="1229780.BN381_220026"/>
<comment type="similarity">
    <text evidence="2">Belongs to the DsbD family.</text>
</comment>
<dbReference type="InterPro" id="IPR003834">
    <property type="entry name" value="Cyt_c_assmbl_TM_dom"/>
</dbReference>
<dbReference type="RefSeq" id="WP_012226025.1">
    <property type="nucleotide sequence ID" value="NZ_HG422565.1"/>
</dbReference>
<dbReference type="PANTHER" id="PTHR31272:SF4">
    <property type="entry name" value="CYTOCHROME C-TYPE BIOGENESIS PROTEIN HI_1454-RELATED"/>
    <property type="match status" value="1"/>
</dbReference>
<name>R4Z4G6_9ACTN</name>
<evidence type="ECO:0000259" key="7">
    <source>
        <dbReference type="Pfam" id="PF02683"/>
    </source>
</evidence>
<evidence type="ECO:0000313" key="8">
    <source>
        <dbReference type="EMBL" id="CCM63452.1"/>
    </source>
</evidence>
<feature type="transmembrane region" description="Helical" evidence="6">
    <location>
        <begin position="254"/>
        <end position="274"/>
    </location>
</feature>
<feature type="transmembrane region" description="Helical" evidence="6">
    <location>
        <begin position="6"/>
        <end position="30"/>
    </location>
</feature>
<feature type="transmembrane region" description="Helical" evidence="6">
    <location>
        <begin position="125"/>
        <end position="147"/>
    </location>
</feature>
<dbReference type="HOGENOM" id="CLU_055985_0_0_11"/>
<dbReference type="eggNOG" id="COG0785">
    <property type="taxonomic scope" value="Bacteria"/>
</dbReference>
<feature type="domain" description="Cytochrome C biogenesis protein transmembrane" evidence="7">
    <location>
        <begin position="5"/>
        <end position="194"/>
    </location>
</feature>
<dbReference type="Proteomes" id="UP000018291">
    <property type="component" value="Unassembled WGS sequence"/>
</dbReference>
<evidence type="ECO:0000256" key="1">
    <source>
        <dbReference type="ARBA" id="ARBA00004141"/>
    </source>
</evidence>
<feature type="transmembrane region" description="Helical" evidence="6">
    <location>
        <begin position="50"/>
        <end position="71"/>
    </location>
</feature>
<feature type="transmembrane region" description="Helical" evidence="6">
    <location>
        <begin position="83"/>
        <end position="104"/>
    </location>
</feature>
<evidence type="ECO:0000256" key="5">
    <source>
        <dbReference type="ARBA" id="ARBA00023136"/>
    </source>
</evidence>
<feature type="transmembrane region" description="Helical" evidence="6">
    <location>
        <begin position="198"/>
        <end position="218"/>
    </location>
</feature>
<evidence type="ECO:0000256" key="2">
    <source>
        <dbReference type="ARBA" id="ARBA00006143"/>
    </source>
</evidence>
<dbReference type="GO" id="GO:0016020">
    <property type="term" value="C:membrane"/>
    <property type="evidence" value="ECO:0007669"/>
    <property type="project" value="UniProtKB-SubCell"/>
</dbReference>
<reference evidence="8 9" key="1">
    <citation type="journal article" date="2013" name="ISME J.">
        <title>Metabolic model for the filamentous 'Candidatus Microthrix parvicella' based on genomic and metagenomic analyses.</title>
        <authorList>
            <person name="Jon McIlroy S."/>
            <person name="Kristiansen R."/>
            <person name="Albertsen M."/>
            <person name="Michael Karst S."/>
            <person name="Rossetti S."/>
            <person name="Lund Nielsen J."/>
            <person name="Tandoi V."/>
            <person name="James Seviour R."/>
            <person name="Nielsen P.H."/>
        </authorList>
    </citation>
    <scope>NUCLEOTIDE SEQUENCE [LARGE SCALE GENOMIC DNA]</scope>
    <source>
        <strain evidence="8 9">RN1</strain>
    </source>
</reference>
<evidence type="ECO:0000256" key="6">
    <source>
        <dbReference type="SAM" id="Phobius"/>
    </source>
</evidence>
<dbReference type="GO" id="GO:0017004">
    <property type="term" value="P:cytochrome complex assembly"/>
    <property type="evidence" value="ECO:0007669"/>
    <property type="project" value="InterPro"/>
</dbReference>
<keyword evidence="5 6" id="KW-0472">Membrane</keyword>
<keyword evidence="4 6" id="KW-1133">Transmembrane helix</keyword>
<evidence type="ECO:0000313" key="9">
    <source>
        <dbReference type="Proteomes" id="UP000018291"/>
    </source>
</evidence>
<dbReference type="InterPro" id="IPR051790">
    <property type="entry name" value="Cytochrome_c-biogenesis_DsbD"/>
</dbReference>
<feature type="transmembrane region" description="Helical" evidence="6">
    <location>
        <begin position="159"/>
        <end position="186"/>
    </location>
</feature>
<proteinExistence type="inferred from homology"/>
<organism evidence="8 9">
    <name type="scientific">Candidatus Neomicrothrix parvicella RN1</name>
    <dbReference type="NCBI Taxonomy" id="1229780"/>
    <lineage>
        <taxon>Bacteria</taxon>
        <taxon>Bacillati</taxon>
        <taxon>Actinomycetota</taxon>
        <taxon>Acidimicrobiia</taxon>
        <taxon>Acidimicrobiales</taxon>
        <taxon>Microthrixaceae</taxon>
        <taxon>Candidatus Neomicrothrix</taxon>
    </lineage>
</organism>